<dbReference type="Pfam" id="PF07171">
    <property type="entry name" value="MlrC_C"/>
    <property type="match status" value="1"/>
</dbReference>
<evidence type="ECO:0000313" key="3">
    <source>
        <dbReference type="EMBL" id="PHQ47937.1"/>
    </source>
</evidence>
<dbReference type="AlphaFoldDB" id="A0A2G1X9N2"/>
<proteinExistence type="predicted"/>
<accession>A0A2G1X9N2</accession>
<dbReference type="Proteomes" id="UP000222531">
    <property type="component" value="Unassembled WGS sequence"/>
</dbReference>
<sequence>MRVVVAGIVHESSTYATEVTGRTGEESFAVFTGEALVEEFQDTATCAGGYIDACRRGGARLVPALHARAEPAGAVSPRAFEALCSRLLARIGDGPPADALLLDLHGAGVIAPDRSLDAELLRRVRNLVGRRPVLAVTMDLHANPPAEVFDLADVVAGFQEYPHVDMAERARRAADVALAALRGEAAPVTRHLRLPMLLPPSPTDAGAARELRDLARAMEDRPGVLACTVFHGFPYADTAHAGVGVVTVTDADAALADDVNRELAAWLWAERSRFLGRPTSVEEAVGAATPGAGRPLVIADAADNPGGGGCGDGTHLLAALLDTDVPACFATLHDPGAVAAAVRAGVGATVDVTLGGRHGERCGKPLPVRATVRALTDGRIVQQSVRRGKKASYGPCARLTAGSVDIVVASERLQVFDPEILLLHGIQPERHAIVAVKSAHHYRSGFAAVSDRLIAADAPGLTSRDVRTFPHRPPVDGFWPLDPHRGFPADAQARHHR</sequence>
<comment type="caution">
    <text evidence="3">The sequence shown here is derived from an EMBL/GenBank/DDBJ whole genome shotgun (WGS) entry which is preliminary data.</text>
</comment>
<feature type="domain" description="Microcystin LR degradation protein MlrC C-terminal" evidence="1">
    <location>
        <begin position="298"/>
        <end position="472"/>
    </location>
</feature>
<evidence type="ECO:0000259" key="1">
    <source>
        <dbReference type="Pfam" id="PF07171"/>
    </source>
</evidence>
<dbReference type="PIRSF" id="PIRSF012702">
    <property type="entry name" value="UCP012702"/>
    <property type="match status" value="1"/>
</dbReference>
<dbReference type="RefSeq" id="WP_099202457.1">
    <property type="nucleotide sequence ID" value="NZ_JBIRXA010000025.1"/>
</dbReference>
<dbReference type="OrthoDB" id="9815420at2"/>
<name>A0A2G1X9N2_STRCJ</name>
<dbReference type="EMBL" id="NHZO01000168">
    <property type="protein sequence ID" value="PHQ47937.1"/>
    <property type="molecule type" value="Genomic_DNA"/>
</dbReference>
<evidence type="ECO:0008006" key="5">
    <source>
        <dbReference type="Google" id="ProtNLM"/>
    </source>
</evidence>
<dbReference type="InterPro" id="IPR009197">
    <property type="entry name" value="MlrC"/>
</dbReference>
<feature type="domain" description="Microcystin LR degradation protein MlrC N-terminal" evidence="2">
    <location>
        <begin position="2"/>
        <end position="288"/>
    </location>
</feature>
<dbReference type="InterPro" id="IPR010799">
    <property type="entry name" value="MlrC_C"/>
</dbReference>
<keyword evidence="4" id="KW-1185">Reference proteome</keyword>
<gene>
    <name evidence="3" type="ORF">BLA24_31035</name>
</gene>
<reference evidence="3 4" key="1">
    <citation type="journal article" date="2017" name="Biochemistry">
        <title>Identification of the Biosynthetic Pathway for the Antibiotic Bicyclomycin.</title>
        <authorList>
            <person name="Patteson J."/>
            <person name="Cai W."/>
            <person name="Johnson R.A."/>
            <person name="Santa Maria K."/>
            <person name="Li B."/>
        </authorList>
    </citation>
    <scope>NUCLEOTIDE SEQUENCE [LARGE SCALE GENOMIC DNA]</scope>
    <source>
        <strain evidence="3 4">ATCC 21532</strain>
    </source>
</reference>
<evidence type="ECO:0000259" key="2">
    <source>
        <dbReference type="Pfam" id="PF07364"/>
    </source>
</evidence>
<dbReference type="Pfam" id="PF07364">
    <property type="entry name" value="DUF1485"/>
    <property type="match status" value="1"/>
</dbReference>
<evidence type="ECO:0000313" key="4">
    <source>
        <dbReference type="Proteomes" id="UP000222531"/>
    </source>
</evidence>
<protein>
    <recommendedName>
        <fullName evidence="5">Microcystin degradation protein MlrC</fullName>
    </recommendedName>
</protein>
<organism evidence="3 4">
    <name type="scientific">Streptomyces cinnamoneus</name>
    <name type="common">Streptoverticillium cinnamoneum</name>
    <dbReference type="NCBI Taxonomy" id="53446"/>
    <lineage>
        <taxon>Bacteria</taxon>
        <taxon>Bacillati</taxon>
        <taxon>Actinomycetota</taxon>
        <taxon>Actinomycetes</taxon>
        <taxon>Kitasatosporales</taxon>
        <taxon>Streptomycetaceae</taxon>
        <taxon>Streptomyces</taxon>
        <taxon>Streptomyces cinnamoneus group</taxon>
    </lineage>
</organism>
<dbReference type="InterPro" id="IPR015995">
    <property type="entry name" value="MlrC_N"/>
</dbReference>